<feature type="region of interest" description="Disordered" evidence="1">
    <location>
        <begin position="838"/>
        <end position="1204"/>
    </location>
</feature>
<feature type="compositionally biased region" description="Polar residues" evidence="1">
    <location>
        <begin position="1031"/>
        <end position="1040"/>
    </location>
</feature>
<feature type="compositionally biased region" description="Polar residues" evidence="1">
    <location>
        <begin position="437"/>
        <end position="455"/>
    </location>
</feature>
<feature type="compositionally biased region" description="Polar residues" evidence="1">
    <location>
        <begin position="1540"/>
        <end position="1551"/>
    </location>
</feature>
<feature type="compositionally biased region" description="Low complexity" evidence="1">
    <location>
        <begin position="80"/>
        <end position="90"/>
    </location>
</feature>
<evidence type="ECO:0000313" key="2">
    <source>
        <dbReference type="EMBL" id="CAF2039249.1"/>
    </source>
</evidence>
<feature type="region of interest" description="Disordered" evidence="1">
    <location>
        <begin position="296"/>
        <end position="328"/>
    </location>
</feature>
<accession>A0A816NT69</accession>
<feature type="compositionally biased region" description="Polar residues" evidence="1">
    <location>
        <begin position="1730"/>
        <end position="1744"/>
    </location>
</feature>
<dbReference type="Proteomes" id="UP000663856">
    <property type="component" value="Unassembled WGS sequence"/>
</dbReference>
<feature type="compositionally biased region" description="Polar residues" evidence="1">
    <location>
        <begin position="1073"/>
        <end position="1092"/>
    </location>
</feature>
<feature type="region of interest" description="Disordered" evidence="1">
    <location>
        <begin position="684"/>
        <end position="703"/>
    </location>
</feature>
<evidence type="ECO:0000256" key="1">
    <source>
        <dbReference type="SAM" id="MobiDB-lite"/>
    </source>
</evidence>
<feature type="compositionally biased region" description="Low complexity" evidence="1">
    <location>
        <begin position="1011"/>
        <end position="1021"/>
    </location>
</feature>
<feature type="compositionally biased region" description="Polar residues" evidence="1">
    <location>
        <begin position="1703"/>
        <end position="1723"/>
    </location>
</feature>
<feature type="compositionally biased region" description="Polar residues" evidence="1">
    <location>
        <begin position="846"/>
        <end position="863"/>
    </location>
</feature>
<feature type="compositionally biased region" description="Polar residues" evidence="1">
    <location>
        <begin position="312"/>
        <end position="328"/>
    </location>
</feature>
<gene>
    <name evidence="2" type="ORF">WKI299_LOCUS8063</name>
</gene>
<feature type="compositionally biased region" description="Acidic residues" evidence="1">
    <location>
        <begin position="1113"/>
        <end position="1135"/>
    </location>
</feature>
<feature type="compositionally biased region" description="Polar residues" evidence="1">
    <location>
        <begin position="970"/>
        <end position="992"/>
    </location>
</feature>
<name>A0A816NT69_9BILA</name>
<feature type="region of interest" description="Disordered" evidence="1">
    <location>
        <begin position="60"/>
        <end position="148"/>
    </location>
</feature>
<feature type="compositionally biased region" description="Polar residues" evidence="1">
    <location>
        <begin position="1145"/>
        <end position="1204"/>
    </location>
</feature>
<feature type="region of interest" description="Disordered" evidence="1">
    <location>
        <begin position="1695"/>
        <end position="1793"/>
    </location>
</feature>
<protein>
    <submittedName>
        <fullName evidence="2">Uncharacterized protein</fullName>
    </submittedName>
</protein>
<comment type="caution">
    <text evidence="2">The sequence shown here is derived from an EMBL/GenBank/DDBJ whole genome shotgun (WGS) entry which is preliminary data.</text>
</comment>
<evidence type="ECO:0000313" key="3">
    <source>
        <dbReference type="Proteomes" id="UP000663856"/>
    </source>
</evidence>
<reference evidence="2" key="1">
    <citation type="submission" date="2021-02" db="EMBL/GenBank/DDBJ databases">
        <authorList>
            <person name="Nowell W R."/>
        </authorList>
    </citation>
    <scope>NUCLEOTIDE SEQUENCE</scope>
</reference>
<sequence>MTHIEEKLYLQSILDVIDEVYKLKNYHQQTSTYEERLTASFNKLLVPDWYNHDYTSANELRKTKSHGQVSRTKRHEYKTSDLSLSSSNNSTHFLNDKAHHDKHRHRSPSRSRSERPSLRNNSTTSSYDTNGSTIIHNRRLTNSHETSTYAPGLRRVTQSSTWYKPKKFIINDNNNGHSIQLPKPLPRHSKINQDSTNSTDCSSLSSTLNVLITDHLVSNENIRHPLKPRIMSQAPIQIVEINDSSCNGDITITQEPTSSRTVGAPSLTLTTVPDIIISSTSNSNNNMSQSMTVNNRYRDSKSSASSDVESFHSMNLPSSDKNLQATDSSSYASVDEQCLSSTTSSYHTAITTDDISSTTDYETPTLKLDSEILSAHSSMSDLSNAETLELNFDDLNIVVISKEEQKSAIIPSVNVGMEKLPLSHILSSISNSSPSPTLNDSSPSTESRPIESNNWYDNGSIDTCIHQTSLQSPTIELREVENDEILHQTDINGVGDEFYLFSPRNITDDEPSSSMSDDKQDQEFEQLFNSKQMPTHLYSNENQTMDDVSFSDEFHCSSTVDPFGYKHNNKSTMITNLDDLSADYDNSGEDDDDDEGNDLRDKSTYLLNTNYRRPIQEDILYEVEHENSYSDNSQHTTSIILADDSTSIKTDPSLDFLTTLEEPRKTDIKQTTSLETVLQSNQITSSLKQPESEQKTLPINIPPPPMYTSAQKSSSLHIDISTYPSIHNYELSTHQYSDFALSSSPSSYTPKIRHRHISVGSYYDNKTTTVAIHPNHTLYIVGSAPASPLSRTLACETHYHSPISYGNASLNTLRRMTPYCETNTPLQNYDYQQILSSSNRDDQRKSVTVPSMEQTQSVFTTKTELPLVSSSLPSPPPPSSIHTSSVVVDEHEEPEPPILTTPSPPPPSSIHTSSVLVDEHEEPEPPILTSPSPPPRFDVPLVRPKTSRGRVPPIPPIPLPRTTSIDKEQAQSISLEIDSASSDNEKTTTINDDLQFIRGTIKRVFDHHGESTTSESSISNEELPDDENDESISGSNSSKTLSKKSDQYPAVEAVQRFYNAKSSSDFEEKSPKQQETNIDNALSSNHSSTSGKLYSRSDPINIRKKHLAKSNSTDDEQASSEEVDDTLNDIEEDDYQYDKLKRQPRNNSSHTSYENSPTHSSNNRIKPNKASQETQTMPRLKQTDLTVNSASGSQTTIQSYDTANSTVPPIDITTQMVIEQSDSFDDGQIGEITGDMVIFYDDIEIVEHSSNISTTESDSFSSMNKSFDNDKLNEPIPPPIPARALKPVHLLDNQQQSPVVQQSEPIIISTSKINRIYELEKSTIRKKFDVNSVNTMINRNDYFMGPIVTHRHPSARHFVGKLNNDDIASRNSALVNSNTAAKPSSTMIKSQTLPLQYTHTNGHKKNNIQDTPTKSSFSTLPIRAVLSADTNEKSRFSVADTNALVKQIQNSLSRNSLHDTHFKSPLSISTKDLRTFVSSTYSPSDENMMDDNGIVHVRQQKSTYYDDQSFQRQARLSKSFHNVSEYSSTDQYPKNDNHSIARTQPSKSVENNLHEVSSKQKRNSQMILNFPRVAASTSFSALPHSDDNARLLSMKWYTGQVSENSEICYNASHTHNEDLLYNYIYAHSSRETQMLLARLQASIDIRIHAALDDVRLRVAQFDASKSPDDIHVFMRYLESRLRDIGSKNLSTSSATATATGASNHVNGQRRLSNGTTATNGYHSQQQQQQPDTLSMKSRTNSIVTGVSKETPPQRQVGRQQLRSNGNKAGGGGGAADGHQPPLPPRRASQTSVNQENPAVFDDMLNTVLGLPKKGVTIPPPPPYPSSQSREKLTPLAQAQISTNTIAVDNLGNDIGKRLFESGTYKDPRLIYDGPRQHEKEEQPLETSV</sequence>
<feature type="compositionally biased region" description="Pro residues" evidence="1">
    <location>
        <begin position="925"/>
        <end position="937"/>
    </location>
</feature>
<organism evidence="2 3">
    <name type="scientific">Rotaria magnacalcarata</name>
    <dbReference type="NCBI Taxonomy" id="392030"/>
    <lineage>
        <taxon>Eukaryota</taxon>
        <taxon>Metazoa</taxon>
        <taxon>Spiralia</taxon>
        <taxon>Gnathifera</taxon>
        <taxon>Rotifera</taxon>
        <taxon>Eurotatoria</taxon>
        <taxon>Bdelloidea</taxon>
        <taxon>Philodinida</taxon>
        <taxon>Philodinidae</taxon>
        <taxon>Rotaria</taxon>
    </lineage>
</organism>
<feature type="region of interest" description="Disordered" evidence="1">
    <location>
        <begin position="1521"/>
        <end position="1552"/>
    </location>
</feature>
<feature type="region of interest" description="Disordered" evidence="1">
    <location>
        <begin position="428"/>
        <end position="455"/>
    </location>
</feature>
<feature type="compositionally biased region" description="Polar residues" evidence="1">
    <location>
        <begin position="123"/>
        <end position="135"/>
    </location>
</feature>
<feature type="compositionally biased region" description="Polar residues" evidence="1">
    <location>
        <begin position="1750"/>
        <end position="1766"/>
    </location>
</feature>
<proteinExistence type="predicted"/>
<dbReference type="EMBL" id="CAJNRF010002511">
    <property type="protein sequence ID" value="CAF2039249.1"/>
    <property type="molecule type" value="Genomic_DNA"/>
</dbReference>
<feature type="compositionally biased region" description="Basic and acidic residues" evidence="1">
    <location>
        <begin position="1866"/>
        <end position="1882"/>
    </location>
</feature>
<feature type="compositionally biased region" description="Polar residues" evidence="1">
    <location>
        <begin position="1521"/>
        <end position="1532"/>
    </location>
</feature>
<feature type="compositionally biased region" description="Basic residues" evidence="1">
    <location>
        <begin position="100"/>
        <end position="109"/>
    </location>
</feature>
<feature type="region of interest" description="Disordered" evidence="1">
    <location>
        <begin position="1866"/>
        <end position="1888"/>
    </location>
</feature>
<feature type="compositionally biased region" description="Pro residues" evidence="1">
    <location>
        <begin position="896"/>
        <end position="908"/>
    </location>
</feature>